<accession>A0A1C7M404</accession>
<gene>
    <name evidence="1" type="ORF">A0H81_08820</name>
</gene>
<organism evidence="1 2">
    <name type="scientific">Grifola frondosa</name>
    <name type="common">Maitake</name>
    <name type="synonym">Polyporus frondosus</name>
    <dbReference type="NCBI Taxonomy" id="5627"/>
    <lineage>
        <taxon>Eukaryota</taxon>
        <taxon>Fungi</taxon>
        <taxon>Dikarya</taxon>
        <taxon>Basidiomycota</taxon>
        <taxon>Agaricomycotina</taxon>
        <taxon>Agaricomycetes</taxon>
        <taxon>Polyporales</taxon>
        <taxon>Grifolaceae</taxon>
        <taxon>Grifola</taxon>
    </lineage>
</organism>
<name>A0A1C7M404_GRIFR</name>
<dbReference type="AlphaFoldDB" id="A0A1C7M404"/>
<dbReference type="Proteomes" id="UP000092993">
    <property type="component" value="Unassembled WGS sequence"/>
</dbReference>
<evidence type="ECO:0000313" key="1">
    <source>
        <dbReference type="EMBL" id="OBZ71126.1"/>
    </source>
</evidence>
<sequence length="86" mass="9314">MWRGQLSGDLRHVPPIGPFPIGKTLGMAGLPFLSHLAASSPLDASSLTLPSSTPSSSTLWSQLRWKINPMQQMVCSKGVLGLRQWT</sequence>
<keyword evidence="2" id="KW-1185">Reference proteome</keyword>
<dbReference type="EMBL" id="LUGG01000011">
    <property type="protein sequence ID" value="OBZ71126.1"/>
    <property type="molecule type" value="Genomic_DNA"/>
</dbReference>
<proteinExistence type="predicted"/>
<reference evidence="1 2" key="1">
    <citation type="submission" date="2016-03" db="EMBL/GenBank/DDBJ databases">
        <title>Whole genome sequencing of Grifola frondosa 9006-11.</title>
        <authorList>
            <person name="Min B."/>
            <person name="Park H."/>
            <person name="Kim J.-G."/>
            <person name="Cho H."/>
            <person name="Oh Y.-L."/>
            <person name="Kong W.-S."/>
            <person name="Choi I.-G."/>
        </authorList>
    </citation>
    <scope>NUCLEOTIDE SEQUENCE [LARGE SCALE GENOMIC DNA]</scope>
    <source>
        <strain evidence="1 2">9006-11</strain>
    </source>
</reference>
<protein>
    <submittedName>
        <fullName evidence="1">Uncharacterized protein</fullName>
    </submittedName>
</protein>
<comment type="caution">
    <text evidence="1">The sequence shown here is derived from an EMBL/GenBank/DDBJ whole genome shotgun (WGS) entry which is preliminary data.</text>
</comment>
<evidence type="ECO:0000313" key="2">
    <source>
        <dbReference type="Proteomes" id="UP000092993"/>
    </source>
</evidence>